<dbReference type="Gene3D" id="3.40.30.10">
    <property type="entry name" value="Glutaredoxin"/>
    <property type="match status" value="1"/>
</dbReference>
<keyword evidence="2" id="KW-1185">Reference proteome</keyword>
<dbReference type="Pfam" id="PF14595">
    <property type="entry name" value="Thioredoxin_9"/>
    <property type="match status" value="1"/>
</dbReference>
<dbReference type="InterPro" id="IPR036249">
    <property type="entry name" value="Thioredoxin-like_sf"/>
</dbReference>
<dbReference type="EMBL" id="JAUSUF010000001">
    <property type="protein sequence ID" value="MDQ0148271.1"/>
    <property type="molecule type" value="Genomic_DNA"/>
</dbReference>
<accession>A0ABT9UNQ3</accession>
<gene>
    <name evidence="1" type="ORF">J2S18_000188</name>
</gene>
<protein>
    <submittedName>
        <fullName evidence="1">House-cleaning noncanonical NTP pyrophosphatase (MazG superfamily)</fullName>
    </submittedName>
</protein>
<comment type="caution">
    <text evidence="1">The sequence shown here is derived from an EMBL/GenBank/DDBJ whole genome shotgun (WGS) entry which is preliminary data.</text>
</comment>
<evidence type="ECO:0000313" key="2">
    <source>
        <dbReference type="Proteomes" id="UP001228504"/>
    </source>
</evidence>
<organism evidence="1 2">
    <name type="scientific">Eubacterium multiforme</name>
    <dbReference type="NCBI Taxonomy" id="83339"/>
    <lineage>
        <taxon>Bacteria</taxon>
        <taxon>Bacillati</taxon>
        <taxon>Bacillota</taxon>
        <taxon>Clostridia</taxon>
        <taxon>Eubacteriales</taxon>
        <taxon>Eubacteriaceae</taxon>
        <taxon>Eubacterium</taxon>
    </lineage>
</organism>
<proteinExistence type="predicted"/>
<name>A0ABT9UNQ3_9FIRM</name>
<evidence type="ECO:0000313" key="1">
    <source>
        <dbReference type="EMBL" id="MDQ0148271.1"/>
    </source>
</evidence>
<dbReference type="SUPFAM" id="SSF52833">
    <property type="entry name" value="Thioredoxin-like"/>
    <property type="match status" value="1"/>
</dbReference>
<dbReference type="Proteomes" id="UP001228504">
    <property type="component" value="Unassembled WGS sequence"/>
</dbReference>
<dbReference type="RefSeq" id="WP_307482019.1">
    <property type="nucleotide sequence ID" value="NZ_JAUSUF010000001.1"/>
</dbReference>
<sequence>MKVDKGLDYKEFLKDATLEEINMIKTQEEVSKLCDNRLEDIKNLNEKANILVFSETRCGDAATAMPILLALRNLNKNINIKFFNTEKYKEVLEKNFGESRIPTIVKIDDKGNILGEYIEFPKCIKNRLENEEREVVVKDFRSGKYSSEIQEELVDLILK</sequence>
<reference evidence="1 2" key="1">
    <citation type="submission" date="2023-07" db="EMBL/GenBank/DDBJ databases">
        <title>Genomic Encyclopedia of Type Strains, Phase IV (KMG-IV): sequencing the most valuable type-strain genomes for metagenomic binning, comparative biology and taxonomic classification.</title>
        <authorList>
            <person name="Goeker M."/>
        </authorList>
    </citation>
    <scope>NUCLEOTIDE SEQUENCE [LARGE SCALE GENOMIC DNA]</scope>
    <source>
        <strain evidence="1 2">DSM 20694</strain>
    </source>
</reference>